<accession>A0A2P4QSW6</accession>
<dbReference type="EMBL" id="AUPC02000015">
    <property type="protein sequence ID" value="POG80747.1"/>
    <property type="molecule type" value="Genomic_DNA"/>
</dbReference>
<evidence type="ECO:0000313" key="3">
    <source>
        <dbReference type="Proteomes" id="UP000018888"/>
    </source>
</evidence>
<feature type="transmembrane region" description="Helical" evidence="1">
    <location>
        <begin position="22"/>
        <end position="48"/>
    </location>
</feature>
<comment type="caution">
    <text evidence="2">The sequence shown here is derived from an EMBL/GenBank/DDBJ whole genome shotgun (WGS) entry which is preliminary data.</text>
</comment>
<proteinExistence type="predicted"/>
<dbReference type="AlphaFoldDB" id="A0A2P4QSW6"/>
<dbReference type="Proteomes" id="UP000018888">
    <property type="component" value="Unassembled WGS sequence"/>
</dbReference>
<reference evidence="2 3" key="1">
    <citation type="journal article" date="2013" name="Proc. Natl. Acad. Sci. U.S.A.">
        <title>Genome of an arbuscular mycorrhizal fungus provides insight into the oldest plant symbiosis.</title>
        <authorList>
            <person name="Tisserant E."/>
            <person name="Malbreil M."/>
            <person name="Kuo A."/>
            <person name="Kohler A."/>
            <person name="Symeonidi A."/>
            <person name="Balestrini R."/>
            <person name="Charron P."/>
            <person name="Duensing N."/>
            <person name="Frei Dit Frey N."/>
            <person name="Gianinazzi-Pearson V."/>
            <person name="Gilbert L.B."/>
            <person name="Handa Y."/>
            <person name="Herr J.R."/>
            <person name="Hijri M."/>
            <person name="Koul R."/>
            <person name="Kawaguchi M."/>
            <person name="Krajinski F."/>
            <person name="Lammers P.J."/>
            <person name="Masclaux F.G."/>
            <person name="Murat C."/>
            <person name="Morin E."/>
            <person name="Ndikumana S."/>
            <person name="Pagni M."/>
            <person name="Petitpierre D."/>
            <person name="Requena N."/>
            <person name="Rosikiewicz P."/>
            <person name="Riley R."/>
            <person name="Saito K."/>
            <person name="San Clemente H."/>
            <person name="Shapiro H."/>
            <person name="van Tuinen D."/>
            <person name="Becard G."/>
            <person name="Bonfante P."/>
            <person name="Paszkowski U."/>
            <person name="Shachar-Hill Y.Y."/>
            <person name="Tuskan G.A."/>
            <person name="Young P.W."/>
            <person name="Sanders I.R."/>
            <person name="Henrissat B."/>
            <person name="Rensing S.A."/>
            <person name="Grigoriev I.V."/>
            <person name="Corradi N."/>
            <person name="Roux C."/>
            <person name="Martin F."/>
        </authorList>
    </citation>
    <scope>NUCLEOTIDE SEQUENCE [LARGE SCALE GENOMIC DNA]</scope>
    <source>
        <strain evidence="2 3">DAOM 197198</strain>
    </source>
</reference>
<sequence length="67" mass="7863">MIIIFGGMALIVIIIEVTVLRIIIFVLMIIIFIHMVFMIIIFGVILVYTNLRKRNNKTDCLDFFLYP</sequence>
<gene>
    <name evidence="2" type="ORF">GLOIN_2v1512410</name>
</gene>
<keyword evidence="3" id="KW-1185">Reference proteome</keyword>
<organism evidence="2 3">
    <name type="scientific">Rhizophagus irregularis (strain DAOM 181602 / DAOM 197198 / MUCL 43194)</name>
    <name type="common">Arbuscular mycorrhizal fungus</name>
    <name type="synonym">Glomus intraradices</name>
    <dbReference type="NCBI Taxonomy" id="747089"/>
    <lineage>
        <taxon>Eukaryota</taxon>
        <taxon>Fungi</taxon>
        <taxon>Fungi incertae sedis</taxon>
        <taxon>Mucoromycota</taxon>
        <taxon>Glomeromycotina</taxon>
        <taxon>Glomeromycetes</taxon>
        <taxon>Glomerales</taxon>
        <taxon>Glomeraceae</taxon>
        <taxon>Rhizophagus</taxon>
    </lineage>
</organism>
<reference evidence="2 3" key="2">
    <citation type="journal article" date="2018" name="New Phytol.">
        <title>High intraspecific genome diversity in the model arbuscular mycorrhizal symbiont Rhizophagus irregularis.</title>
        <authorList>
            <person name="Chen E.C.H."/>
            <person name="Morin E."/>
            <person name="Beaudet D."/>
            <person name="Noel J."/>
            <person name="Yildirir G."/>
            <person name="Ndikumana S."/>
            <person name="Charron P."/>
            <person name="St-Onge C."/>
            <person name="Giorgi J."/>
            <person name="Kruger M."/>
            <person name="Marton T."/>
            <person name="Ropars J."/>
            <person name="Grigoriev I.V."/>
            <person name="Hainaut M."/>
            <person name="Henrissat B."/>
            <person name="Roux C."/>
            <person name="Martin F."/>
            <person name="Corradi N."/>
        </authorList>
    </citation>
    <scope>NUCLEOTIDE SEQUENCE [LARGE SCALE GENOMIC DNA]</scope>
    <source>
        <strain evidence="2 3">DAOM 197198</strain>
    </source>
</reference>
<keyword evidence="1" id="KW-0472">Membrane</keyword>
<keyword evidence="1" id="KW-1133">Transmembrane helix</keyword>
<evidence type="ECO:0000256" key="1">
    <source>
        <dbReference type="SAM" id="Phobius"/>
    </source>
</evidence>
<protein>
    <submittedName>
        <fullName evidence="2">Uncharacterized protein</fullName>
    </submittedName>
</protein>
<keyword evidence="1" id="KW-0812">Transmembrane</keyword>
<evidence type="ECO:0000313" key="2">
    <source>
        <dbReference type="EMBL" id="POG80747.1"/>
    </source>
</evidence>
<name>A0A2P4QSW6_RHIID</name>